<dbReference type="PROSITE" id="PS50026">
    <property type="entry name" value="EGF_3"/>
    <property type="match status" value="1"/>
</dbReference>
<dbReference type="OrthoDB" id="312465at2759"/>
<keyword evidence="7" id="KW-1015">Disulfide bond</keyword>
<keyword evidence="3 8" id="KW-0645">Protease</keyword>
<dbReference type="PANTHER" id="PTHR11802">
    <property type="entry name" value="SERINE PROTEASE FAMILY S10 SERINE CARBOXYPEPTIDASE"/>
    <property type="match status" value="1"/>
</dbReference>
<evidence type="ECO:0000256" key="7">
    <source>
        <dbReference type="PROSITE-ProRule" id="PRU00076"/>
    </source>
</evidence>
<dbReference type="Pfam" id="PF23106">
    <property type="entry name" value="EGF_Teneurin"/>
    <property type="match status" value="1"/>
</dbReference>
<keyword evidence="2 8" id="KW-0121">Carboxypeptidase</keyword>
<dbReference type="CDD" id="cd00055">
    <property type="entry name" value="EGF_Lam"/>
    <property type="match status" value="1"/>
</dbReference>
<keyword evidence="5 8" id="KW-0378">Hydrolase</keyword>
<evidence type="ECO:0000256" key="1">
    <source>
        <dbReference type="ARBA" id="ARBA00009431"/>
    </source>
</evidence>
<feature type="domain" description="EGF-like" evidence="9">
    <location>
        <begin position="480"/>
        <end position="515"/>
    </location>
</feature>
<accession>A0A077ZRH6</accession>
<gene>
    <name evidence="10" type="primary">Contig15299.g16295</name>
    <name evidence="10" type="ORF">STYLEM_40</name>
</gene>
<dbReference type="PROSITE" id="PS01186">
    <property type="entry name" value="EGF_2"/>
    <property type="match status" value="1"/>
</dbReference>
<dbReference type="PROSITE" id="PS00131">
    <property type="entry name" value="CARBOXYPEPT_SER_SER"/>
    <property type="match status" value="1"/>
</dbReference>
<name>A0A077ZRH6_STYLE</name>
<evidence type="ECO:0000256" key="4">
    <source>
        <dbReference type="ARBA" id="ARBA00022729"/>
    </source>
</evidence>
<dbReference type="PRINTS" id="PR00724">
    <property type="entry name" value="CRBOXYPTASEC"/>
</dbReference>
<dbReference type="GO" id="GO:0004185">
    <property type="term" value="F:serine-type carboxypeptidase activity"/>
    <property type="evidence" value="ECO:0007669"/>
    <property type="project" value="UniProtKB-UniRule"/>
</dbReference>
<evidence type="ECO:0000256" key="5">
    <source>
        <dbReference type="ARBA" id="ARBA00022801"/>
    </source>
</evidence>
<dbReference type="AlphaFoldDB" id="A0A077ZRH6"/>
<dbReference type="InterPro" id="IPR002049">
    <property type="entry name" value="LE_dom"/>
</dbReference>
<organism evidence="10 11">
    <name type="scientific">Stylonychia lemnae</name>
    <name type="common">Ciliate</name>
    <dbReference type="NCBI Taxonomy" id="5949"/>
    <lineage>
        <taxon>Eukaryota</taxon>
        <taxon>Sar</taxon>
        <taxon>Alveolata</taxon>
        <taxon>Ciliophora</taxon>
        <taxon>Intramacronucleata</taxon>
        <taxon>Spirotrichea</taxon>
        <taxon>Stichotrichia</taxon>
        <taxon>Sporadotrichida</taxon>
        <taxon>Oxytrichidae</taxon>
        <taxon>Stylonychinae</taxon>
        <taxon>Stylonychia</taxon>
    </lineage>
</organism>
<dbReference type="EC" id="3.4.16.-" evidence="8"/>
<evidence type="ECO:0000259" key="9">
    <source>
        <dbReference type="PROSITE" id="PS50026"/>
    </source>
</evidence>
<evidence type="ECO:0000313" key="10">
    <source>
        <dbReference type="EMBL" id="CDW71101.1"/>
    </source>
</evidence>
<dbReference type="SUPFAM" id="SSF53474">
    <property type="entry name" value="alpha/beta-Hydrolases"/>
    <property type="match status" value="1"/>
</dbReference>
<comment type="caution">
    <text evidence="7">Lacks conserved residue(s) required for the propagation of feature annotation.</text>
</comment>
<dbReference type="InterPro" id="IPR000742">
    <property type="entry name" value="EGF"/>
</dbReference>
<evidence type="ECO:0000313" key="11">
    <source>
        <dbReference type="Proteomes" id="UP000039865"/>
    </source>
</evidence>
<evidence type="ECO:0000256" key="8">
    <source>
        <dbReference type="RuleBase" id="RU361156"/>
    </source>
</evidence>
<evidence type="ECO:0000256" key="6">
    <source>
        <dbReference type="ARBA" id="ARBA00023180"/>
    </source>
</evidence>
<dbReference type="Gene3D" id="3.40.50.1820">
    <property type="entry name" value="alpha/beta hydrolase"/>
    <property type="match status" value="1"/>
</dbReference>
<dbReference type="InterPro" id="IPR029058">
    <property type="entry name" value="AB_hydrolase_fold"/>
</dbReference>
<proteinExistence type="inferred from homology"/>
<evidence type="ECO:0000256" key="3">
    <source>
        <dbReference type="ARBA" id="ARBA00022670"/>
    </source>
</evidence>
<dbReference type="Pfam" id="PF00450">
    <property type="entry name" value="Peptidase_S10"/>
    <property type="match status" value="1"/>
</dbReference>
<dbReference type="InterPro" id="IPR018202">
    <property type="entry name" value="Ser_caboxypep_ser_AS"/>
</dbReference>
<keyword evidence="7" id="KW-0245">EGF-like domain</keyword>
<keyword evidence="6" id="KW-0325">Glycoprotein</keyword>
<dbReference type="Gene3D" id="2.10.25.10">
    <property type="entry name" value="Laminin"/>
    <property type="match status" value="1"/>
</dbReference>
<dbReference type="InterPro" id="IPR001563">
    <property type="entry name" value="Peptidase_S10"/>
</dbReference>
<reference evidence="10 11" key="1">
    <citation type="submission" date="2014-06" db="EMBL/GenBank/DDBJ databases">
        <authorList>
            <person name="Swart Estienne"/>
        </authorList>
    </citation>
    <scope>NUCLEOTIDE SEQUENCE [LARGE SCALE GENOMIC DNA]</scope>
    <source>
        <strain evidence="10 11">130c</strain>
    </source>
</reference>
<dbReference type="GO" id="GO:0006508">
    <property type="term" value="P:proteolysis"/>
    <property type="evidence" value="ECO:0007669"/>
    <property type="project" value="UniProtKB-KW"/>
</dbReference>
<comment type="similarity">
    <text evidence="1 8">Belongs to the peptidase S10 family.</text>
</comment>
<protein>
    <recommendedName>
        <fullName evidence="8">Carboxypeptidase</fullName>
        <ecNumber evidence="8">3.4.16.-</ecNumber>
    </recommendedName>
</protein>
<keyword evidence="4" id="KW-0732">Signal</keyword>
<dbReference type="Proteomes" id="UP000039865">
    <property type="component" value="Unassembled WGS sequence"/>
</dbReference>
<dbReference type="InParanoid" id="A0A077ZRH6"/>
<keyword evidence="11" id="KW-1185">Reference proteome</keyword>
<sequence>MDQSQLQIYFKVIKLVWFIRKFKQYKAEFERENFPYFDPNEVNFPCMYAGTFNVSLSDAFDHNLFYWFFKNTNLDTAPLVVWMNGGPGSSGLFGLFIENGPIKVKRTGTTDDDFLVYLSPQGSWNDIADVVYLDQPVGTGFSYGRTYIDRMETGADHFVSFLTQFLQMYPEYQTREVYIAGESYGGKYLPHFTYKVERFNDQNSQLPKDKQKPKINLQGTFIGDPFVSPIRQRLSTYLVARGLNIVDNSNMAQIAALRKQCEETSSNDWDKSSDVCELAMDYIDSLAGGVSTYDASQFDYDWSILEQPVFDFLGNSKQKGKLYTALHIDKSYKSPIYESSSQNVYEAYAYEEMIDWTSFYDRALQRKMRLIIYAGEYDQRDGPLTQMQWMKDLSRLDLTGGVFFNQARKIYYIKDKNNDFQVGGYYRSDPVVGFTFLTIPKAGHFVPATQLDVTKQMLQDFFQNKALVCHKDKPTDCDTAPIMCEAMNQCNGNGQCSAIDGKCQCNQGFKGADCQVQAEMMKDGYQKRFQFNGTQWAYFVFDSNLQENQHYELNFIAQNMMDIYVSAGANSEPTQFKNDMQFNKLSQFALDSMSFPQIQKFTVAVRVNGIDFATNTYQQHSMWVSFNVKTMATYIYSEKMALTESNSDVQIEDELVFDQNPQFENHQEMNSEQNSTTSHQTTYFGIELPKIDMKYILALIVVVAVVYFKRQLKTQSPNSGIASVVSNSKQMNSGISNDSLLPISVDLKQSTPLQ</sequence>
<dbReference type="EMBL" id="CCKQ01000038">
    <property type="protein sequence ID" value="CDW71101.1"/>
    <property type="molecule type" value="Genomic_DNA"/>
</dbReference>
<dbReference type="PROSITE" id="PS00022">
    <property type="entry name" value="EGF_1"/>
    <property type="match status" value="1"/>
</dbReference>
<dbReference type="PANTHER" id="PTHR11802:SF472">
    <property type="entry name" value="SERINE CARBOXYPEPTIDASE CPVL-RELATED"/>
    <property type="match status" value="1"/>
</dbReference>
<evidence type="ECO:0000256" key="2">
    <source>
        <dbReference type="ARBA" id="ARBA00022645"/>
    </source>
</evidence>
<feature type="disulfide bond" evidence="7">
    <location>
        <begin position="505"/>
        <end position="514"/>
    </location>
</feature>